<feature type="compositionally biased region" description="Acidic residues" evidence="1">
    <location>
        <begin position="203"/>
        <end position="228"/>
    </location>
</feature>
<protein>
    <submittedName>
        <fullName evidence="2">Uncharacterized protein</fullName>
    </submittedName>
</protein>
<evidence type="ECO:0000256" key="1">
    <source>
        <dbReference type="SAM" id="MobiDB-lite"/>
    </source>
</evidence>
<gene>
    <name evidence="2" type="ORF">OAUR00152_LOCUS21274</name>
</gene>
<reference evidence="2" key="1">
    <citation type="submission" date="2021-01" db="EMBL/GenBank/DDBJ databases">
        <authorList>
            <person name="Corre E."/>
            <person name="Pelletier E."/>
            <person name="Niang G."/>
            <person name="Scheremetjew M."/>
            <person name="Finn R."/>
            <person name="Kale V."/>
            <person name="Holt S."/>
            <person name="Cochrane G."/>
            <person name="Meng A."/>
            <person name="Brown T."/>
            <person name="Cohen L."/>
        </authorList>
    </citation>
    <scope>NUCLEOTIDE SEQUENCE</scope>
    <source>
        <strain evidence="2">Isolate 1302-5</strain>
    </source>
</reference>
<dbReference type="AlphaFoldDB" id="A0A7S4MX81"/>
<feature type="region of interest" description="Disordered" evidence="1">
    <location>
        <begin position="190"/>
        <end position="233"/>
    </location>
</feature>
<feature type="compositionally biased region" description="Polar residues" evidence="1">
    <location>
        <begin position="192"/>
        <end position="201"/>
    </location>
</feature>
<proteinExistence type="predicted"/>
<accession>A0A7S4MX81</accession>
<name>A0A7S4MX81_9STRA</name>
<evidence type="ECO:0000313" key="2">
    <source>
        <dbReference type="EMBL" id="CAE2250875.1"/>
    </source>
</evidence>
<organism evidence="2">
    <name type="scientific">Odontella aurita</name>
    <dbReference type="NCBI Taxonomy" id="265563"/>
    <lineage>
        <taxon>Eukaryota</taxon>
        <taxon>Sar</taxon>
        <taxon>Stramenopiles</taxon>
        <taxon>Ochrophyta</taxon>
        <taxon>Bacillariophyta</taxon>
        <taxon>Mediophyceae</taxon>
        <taxon>Biddulphiophycidae</taxon>
        <taxon>Eupodiscales</taxon>
        <taxon>Odontellaceae</taxon>
        <taxon>Odontella</taxon>
    </lineage>
</organism>
<dbReference type="EMBL" id="HBKQ01031286">
    <property type="protein sequence ID" value="CAE2250875.1"/>
    <property type="molecule type" value="Transcribed_RNA"/>
</dbReference>
<sequence>MKRTVLLKRMPREPSLLYSVVNYFLLSDAETLTMNANMEEGEYKKVKMTLKASNLVRDKLKEQLKHINCLIPPSDVTFHYRGSNGKVYSSKQSSSNEGLHKDCNRTVFSGIRVGLQRDDQGMWTFLDDRDERQNVVRRNAEEHFPTNIESKAVANSLAEDAGYETPFKDVSLPSGPPTNELFGFELMKDSHTSTGGEATTPNDDVEEEDDNEGGEDSDEEYDENESSTEQEQKMETLQAAFDAVLSRGIDKRGKSFDSFYKFTGVNPTVPFDMDEKDSRAKEELKIFRDMSRKYNRNVNPGHRDGYNNFKEEWNQLTGRRREEHVLDPNVIAIYAKSVKQLQDCYDTLQYRSREAIQAHEAGMRRQEGLNRVMHEIQRKTPAPIVATAAPQAFTTQHPWHVPTGFPFVLNPDISMMGVGRKHS</sequence>